<gene>
    <name evidence="1" type="ORF">RSPPHO_01835</name>
</gene>
<proteinExistence type="predicted"/>
<evidence type="ECO:0000313" key="1">
    <source>
        <dbReference type="EMBL" id="CCG08461.1"/>
    </source>
</evidence>
<organism evidence="1 2">
    <name type="scientific">Pararhodospirillum photometricum DSM 122</name>
    <dbReference type="NCBI Taxonomy" id="1150469"/>
    <lineage>
        <taxon>Bacteria</taxon>
        <taxon>Pseudomonadati</taxon>
        <taxon>Pseudomonadota</taxon>
        <taxon>Alphaproteobacteria</taxon>
        <taxon>Rhodospirillales</taxon>
        <taxon>Rhodospirillaceae</taxon>
        <taxon>Pararhodospirillum</taxon>
    </lineage>
</organism>
<name>H6SKE6_PARPM</name>
<dbReference type="Proteomes" id="UP000033220">
    <property type="component" value="Chromosome DSM 122"/>
</dbReference>
<accession>H6SKE6</accession>
<reference evidence="1 2" key="1">
    <citation type="submission" date="2012-02" db="EMBL/GenBank/DDBJ databases">
        <title>Shotgun genome sequence of Phaeospirillum photometricum DSM 122.</title>
        <authorList>
            <person name="Duquesne K."/>
            <person name="Sturgis J."/>
        </authorList>
    </citation>
    <scope>NUCLEOTIDE SEQUENCE [LARGE SCALE GENOMIC DNA]</scope>
    <source>
        <strain evidence="2">DSM122</strain>
    </source>
</reference>
<dbReference type="KEGG" id="rpm:RSPPHO_01835"/>
<dbReference type="EMBL" id="HE663493">
    <property type="protein sequence ID" value="CCG08461.1"/>
    <property type="molecule type" value="Genomic_DNA"/>
</dbReference>
<evidence type="ECO:0000313" key="2">
    <source>
        <dbReference type="Proteomes" id="UP000033220"/>
    </source>
</evidence>
<keyword evidence="2" id="KW-1185">Reference proteome</keyword>
<dbReference type="AlphaFoldDB" id="H6SKE6"/>
<sequence>MGADQALALEGPKHLDGAITQQQTIPSHAIDREKGPVIITHDLDKPALGQDVQHALLVFGKVHDGESLSKKRTSLEMPVSLLNTVDPSRP</sequence>
<dbReference type="HOGENOM" id="CLU_2438829_0_0_5"/>
<protein>
    <submittedName>
        <fullName evidence="1">Uncharacterized protein</fullName>
    </submittedName>
</protein>